<evidence type="ECO:0000256" key="2">
    <source>
        <dbReference type="ARBA" id="ARBA00022801"/>
    </source>
</evidence>
<reference evidence="4 5" key="1">
    <citation type="submission" date="2021-03" db="EMBL/GenBank/DDBJ databases">
        <title>Sequencing the genomes of 1000 actinobacteria strains.</title>
        <authorList>
            <person name="Klenk H.-P."/>
        </authorList>
    </citation>
    <scope>NUCLEOTIDE SEQUENCE [LARGE SCALE GENOMIC DNA]</scope>
    <source>
        <strain evidence="4 5">DSM 14566</strain>
    </source>
</reference>
<evidence type="ECO:0000313" key="4">
    <source>
        <dbReference type="EMBL" id="MBP2382257.1"/>
    </source>
</evidence>
<name>A0ABS4X1C0_9MICO</name>
<organism evidence="4 5">
    <name type="scientific">Brachybacterium sacelli</name>
    <dbReference type="NCBI Taxonomy" id="173364"/>
    <lineage>
        <taxon>Bacteria</taxon>
        <taxon>Bacillati</taxon>
        <taxon>Actinomycetota</taxon>
        <taxon>Actinomycetes</taxon>
        <taxon>Micrococcales</taxon>
        <taxon>Dermabacteraceae</taxon>
        <taxon>Brachybacterium</taxon>
    </lineage>
</organism>
<comment type="caution">
    <text evidence="4">The sequence shown here is derived from an EMBL/GenBank/DDBJ whole genome shotgun (WGS) entry which is preliminary data.</text>
</comment>
<keyword evidence="2" id="KW-0378">Hydrolase</keyword>
<dbReference type="Proteomes" id="UP001519290">
    <property type="component" value="Unassembled WGS sequence"/>
</dbReference>
<evidence type="ECO:0000259" key="3">
    <source>
        <dbReference type="PROSITE" id="PS51462"/>
    </source>
</evidence>
<accession>A0ABS4X1C0</accession>
<protein>
    <submittedName>
        <fullName evidence="4">8-oxo-dGTP pyrophosphatase MutT (NUDIX family)</fullName>
    </submittedName>
</protein>
<comment type="similarity">
    <text evidence="1">Belongs to the Nudix hydrolase family.</text>
</comment>
<dbReference type="InterPro" id="IPR015797">
    <property type="entry name" value="NUDIX_hydrolase-like_dom_sf"/>
</dbReference>
<dbReference type="PANTHER" id="PTHR43736:SF1">
    <property type="entry name" value="DIHYDRONEOPTERIN TRIPHOSPHATE DIPHOSPHATASE"/>
    <property type="match status" value="1"/>
</dbReference>
<dbReference type="Gene3D" id="3.90.79.10">
    <property type="entry name" value="Nucleoside Triphosphate Pyrophosphohydrolase"/>
    <property type="match status" value="1"/>
</dbReference>
<dbReference type="Pfam" id="PF00293">
    <property type="entry name" value="NUDIX"/>
    <property type="match status" value="1"/>
</dbReference>
<sequence>MTAEAPAPALAELRAAATAATGPGAAEDYLELLRGSPGALYRGGGPHHLTASAVVIDAPAEHVALVWHRKGRFWVQPGGHLEQGETSFERAARREVAEEIGVTALERLGPGPAVLHRHLLDTAFGACAEHWDVQYLLRADSPAAALPLHASEESPEVRWVPWPLRGAGPERSTDALPEGTVADMPGKLDALAPYLMRYSA</sequence>
<dbReference type="InterPro" id="IPR020476">
    <property type="entry name" value="Nudix_hydrolase"/>
</dbReference>
<dbReference type="InterPro" id="IPR000086">
    <property type="entry name" value="NUDIX_hydrolase_dom"/>
</dbReference>
<feature type="domain" description="Nudix hydrolase" evidence="3">
    <location>
        <begin position="46"/>
        <end position="189"/>
    </location>
</feature>
<dbReference type="CDD" id="cd03674">
    <property type="entry name" value="NUDIX_Hydrolase"/>
    <property type="match status" value="1"/>
</dbReference>
<dbReference type="PROSITE" id="PS51462">
    <property type="entry name" value="NUDIX"/>
    <property type="match status" value="1"/>
</dbReference>
<dbReference type="PANTHER" id="PTHR43736">
    <property type="entry name" value="ADP-RIBOSE PYROPHOSPHATASE"/>
    <property type="match status" value="1"/>
</dbReference>
<dbReference type="EMBL" id="JAGIOD010000001">
    <property type="protein sequence ID" value="MBP2382257.1"/>
    <property type="molecule type" value="Genomic_DNA"/>
</dbReference>
<gene>
    <name evidence="4" type="ORF">JOF43_002214</name>
</gene>
<proteinExistence type="inferred from homology"/>
<evidence type="ECO:0000313" key="5">
    <source>
        <dbReference type="Proteomes" id="UP001519290"/>
    </source>
</evidence>
<evidence type="ECO:0000256" key="1">
    <source>
        <dbReference type="ARBA" id="ARBA00005582"/>
    </source>
</evidence>
<dbReference type="RefSeq" id="WP_342592149.1">
    <property type="nucleotide sequence ID" value="NZ_BAAAJW010000003.1"/>
</dbReference>
<keyword evidence="5" id="KW-1185">Reference proteome</keyword>
<dbReference type="PRINTS" id="PR00502">
    <property type="entry name" value="NUDIXFAMILY"/>
</dbReference>
<dbReference type="SUPFAM" id="SSF55811">
    <property type="entry name" value="Nudix"/>
    <property type="match status" value="1"/>
</dbReference>